<dbReference type="AlphaFoldDB" id="A0A5B9MIA0"/>
<keyword evidence="2 5" id="KW-0812">Transmembrane</keyword>
<organism evidence="7 8">
    <name type="scientific">Stieleria maiorica</name>
    <dbReference type="NCBI Taxonomy" id="2795974"/>
    <lineage>
        <taxon>Bacteria</taxon>
        <taxon>Pseudomonadati</taxon>
        <taxon>Planctomycetota</taxon>
        <taxon>Planctomycetia</taxon>
        <taxon>Pirellulales</taxon>
        <taxon>Pirellulaceae</taxon>
        <taxon>Stieleria</taxon>
    </lineage>
</organism>
<evidence type="ECO:0000256" key="2">
    <source>
        <dbReference type="ARBA" id="ARBA00022692"/>
    </source>
</evidence>
<feature type="transmembrane region" description="Helical" evidence="5">
    <location>
        <begin position="466"/>
        <end position="485"/>
    </location>
</feature>
<dbReference type="InterPro" id="IPR007016">
    <property type="entry name" value="O-antigen_ligase-rel_domated"/>
</dbReference>
<feature type="transmembrane region" description="Helical" evidence="5">
    <location>
        <begin position="415"/>
        <end position="435"/>
    </location>
</feature>
<dbReference type="GO" id="GO:0016874">
    <property type="term" value="F:ligase activity"/>
    <property type="evidence" value="ECO:0007669"/>
    <property type="project" value="UniProtKB-KW"/>
</dbReference>
<dbReference type="GO" id="GO:0016020">
    <property type="term" value="C:membrane"/>
    <property type="evidence" value="ECO:0007669"/>
    <property type="project" value="UniProtKB-SubCell"/>
</dbReference>
<dbReference type="SUPFAM" id="SSF48452">
    <property type="entry name" value="TPR-like"/>
    <property type="match status" value="1"/>
</dbReference>
<protein>
    <submittedName>
        <fullName evidence="7">O-Antigen ligase</fullName>
    </submittedName>
</protein>
<evidence type="ECO:0000259" key="6">
    <source>
        <dbReference type="Pfam" id="PF04932"/>
    </source>
</evidence>
<keyword evidence="8" id="KW-1185">Reference proteome</keyword>
<evidence type="ECO:0000256" key="1">
    <source>
        <dbReference type="ARBA" id="ARBA00004141"/>
    </source>
</evidence>
<evidence type="ECO:0000256" key="3">
    <source>
        <dbReference type="ARBA" id="ARBA00022989"/>
    </source>
</evidence>
<feature type="transmembrane region" description="Helical" evidence="5">
    <location>
        <begin position="82"/>
        <end position="101"/>
    </location>
</feature>
<dbReference type="InterPro" id="IPR051533">
    <property type="entry name" value="WaaL-like"/>
</dbReference>
<gene>
    <name evidence="7" type="ORF">Mal15_51390</name>
</gene>
<feature type="transmembrane region" description="Helical" evidence="5">
    <location>
        <begin position="187"/>
        <end position="206"/>
    </location>
</feature>
<name>A0A5B9MIA0_9BACT</name>
<accession>A0A5B9MIA0</accession>
<dbReference type="Proteomes" id="UP000321353">
    <property type="component" value="Chromosome"/>
</dbReference>
<reference evidence="7 8" key="1">
    <citation type="submission" date="2019-02" db="EMBL/GenBank/DDBJ databases">
        <title>Planctomycetal bacteria perform biofilm scaping via a novel small molecule.</title>
        <authorList>
            <person name="Jeske O."/>
            <person name="Boedeker C."/>
            <person name="Wiegand S."/>
            <person name="Breitling P."/>
            <person name="Kallscheuer N."/>
            <person name="Jogler M."/>
            <person name="Rohde M."/>
            <person name="Petersen J."/>
            <person name="Medema M.H."/>
            <person name="Surup F."/>
            <person name="Jogler C."/>
        </authorList>
    </citation>
    <scope>NUCLEOTIDE SEQUENCE [LARGE SCALE GENOMIC DNA]</scope>
    <source>
        <strain evidence="7 8">Mal15</strain>
    </source>
</reference>
<evidence type="ECO:0000256" key="5">
    <source>
        <dbReference type="SAM" id="Phobius"/>
    </source>
</evidence>
<keyword evidence="4 5" id="KW-0472">Membrane</keyword>
<feature type="transmembrane region" description="Helical" evidence="5">
    <location>
        <begin position="262"/>
        <end position="285"/>
    </location>
</feature>
<dbReference type="Pfam" id="PF04932">
    <property type="entry name" value="Wzy_C"/>
    <property type="match status" value="1"/>
</dbReference>
<feature type="transmembrane region" description="Helical" evidence="5">
    <location>
        <begin position="316"/>
        <end position="335"/>
    </location>
</feature>
<proteinExistence type="predicted"/>
<dbReference type="PANTHER" id="PTHR37422:SF23">
    <property type="entry name" value="TEICHURONIC ACID BIOSYNTHESIS PROTEIN TUAE"/>
    <property type="match status" value="1"/>
</dbReference>
<feature type="transmembrane region" description="Helical" evidence="5">
    <location>
        <begin position="48"/>
        <end position="70"/>
    </location>
</feature>
<feature type="domain" description="O-antigen ligase-related" evidence="6">
    <location>
        <begin position="275"/>
        <end position="423"/>
    </location>
</feature>
<dbReference type="Gene3D" id="1.25.40.10">
    <property type="entry name" value="Tetratricopeptide repeat domain"/>
    <property type="match status" value="1"/>
</dbReference>
<evidence type="ECO:0000256" key="4">
    <source>
        <dbReference type="ARBA" id="ARBA00023136"/>
    </source>
</evidence>
<evidence type="ECO:0000313" key="7">
    <source>
        <dbReference type="EMBL" id="QEG01063.1"/>
    </source>
</evidence>
<feature type="transmembrane region" description="Helical" evidence="5">
    <location>
        <begin position="156"/>
        <end position="175"/>
    </location>
</feature>
<feature type="transmembrane region" description="Helical" evidence="5">
    <location>
        <begin position="442"/>
        <end position="460"/>
    </location>
</feature>
<feature type="transmembrane region" description="Helical" evidence="5">
    <location>
        <begin position="232"/>
        <end position="250"/>
    </location>
</feature>
<feature type="transmembrane region" description="Helical" evidence="5">
    <location>
        <begin position="506"/>
        <end position="529"/>
    </location>
</feature>
<comment type="subcellular location">
    <subcellularLocation>
        <location evidence="1">Membrane</location>
        <topology evidence="1">Multi-pass membrane protein</topology>
    </subcellularLocation>
</comment>
<feature type="transmembrane region" description="Helical" evidence="5">
    <location>
        <begin position="291"/>
        <end position="309"/>
    </location>
</feature>
<dbReference type="EMBL" id="CP036264">
    <property type="protein sequence ID" value="QEG01063.1"/>
    <property type="molecule type" value="Genomic_DNA"/>
</dbReference>
<sequence length="841" mass="91892">MSESRTVSRYGQRIASDPIGKLCQSIIEVLLLGVVVCSPWPFGCTGATPEFFVFCGLGCALLSFAVWLLFGAKPTWQGGWPGWLMLGGMLALAAVAGLHLVPLPDRVVSLLAPGVSKWMQGHAALAGITESSSVAVDAASGWFVGSRLALNAGGSFQFLIRAVAAASLFAMVCCLESPERRLRHLSVAAVVVAAALALFGIVQHFGSHDGLAYWTYEIRGGLGFGPFINRNHYPFFINMGLGLALGLLMERLEKMGRHWYRLFLADGIATWLFVALIFIIASLIVCGSRGGILSAMLALTVVLLLRLSVSGIKRWLVLGVGIAALTTLLLVWVGFDFYESRLNMLAESDRYSDDGRWILWRAALMSVPEFPWFGSGGETYRYWETIYVAGDPQWTSETNQSIRADNEFLDVLNEYGIAGLLSLMLIAGGVLSQVVVGARGSALSAGACIGLLAVHMHSFVDFGLRVPATGAFAVILAGFFCCQPVDSAGGRFRLQSVQRFGGSAAAVTVGRLGLTATALLLIIFTFFAIHTKRRYHQASRWSIAAGELMGQSMPEQSLEMMVRAAEVTAEDISRHLQIARASQLAMRQSASPAAQGRLMDLINEHSIIAMKLCPLAWQPSVWLANYGCLRKNARERLVGLHWARRLHPGDPNLAYLTGKLALEQSGIDEAVEHWRESLTYSTKYLPEILAVAGTRLRHAELLERLLPADPVVTLEAALYFQQAGDPEGRGMYATRTLHLIANPSTTKRRLDDGQAYEMQSRCYGLLGQSEATIASLRLALNHDPTKVAWRTRLARLLMDSQRLEDALREVRIALQLEPEASDALRLQKELSILRASMEPSR</sequence>
<evidence type="ECO:0000313" key="8">
    <source>
        <dbReference type="Proteomes" id="UP000321353"/>
    </source>
</evidence>
<dbReference type="KEGG" id="smam:Mal15_51390"/>
<keyword evidence="7" id="KW-0436">Ligase</keyword>
<dbReference type="PANTHER" id="PTHR37422">
    <property type="entry name" value="TEICHURONIC ACID BIOSYNTHESIS PROTEIN TUAE"/>
    <property type="match status" value="1"/>
</dbReference>
<dbReference type="InterPro" id="IPR011990">
    <property type="entry name" value="TPR-like_helical_dom_sf"/>
</dbReference>
<keyword evidence="3 5" id="KW-1133">Transmembrane helix</keyword>